<evidence type="ECO:0000313" key="2">
    <source>
        <dbReference type="EMBL" id="TQN68521.1"/>
    </source>
</evidence>
<dbReference type="Pfam" id="PF00107">
    <property type="entry name" value="ADH_zinc_N"/>
    <property type="match status" value="1"/>
</dbReference>
<proteinExistence type="predicted"/>
<dbReference type="AlphaFoldDB" id="A0A5Q4BP17"/>
<dbReference type="Proteomes" id="UP000326340">
    <property type="component" value="Unassembled WGS sequence"/>
</dbReference>
<dbReference type="SUPFAM" id="SSF51735">
    <property type="entry name" value="NAD(P)-binding Rossmann-fold domains"/>
    <property type="match status" value="1"/>
</dbReference>
<dbReference type="EMBL" id="PUHP01000683">
    <property type="protein sequence ID" value="TQN68521.1"/>
    <property type="molecule type" value="Genomic_DNA"/>
</dbReference>
<name>A0A5Q4BP17_9PEZI</name>
<dbReference type="OrthoDB" id="256333at2759"/>
<evidence type="ECO:0000313" key="3">
    <source>
        <dbReference type="Proteomes" id="UP000326340"/>
    </source>
</evidence>
<feature type="domain" description="Alcohol dehydrogenase-like C-terminal" evidence="1">
    <location>
        <begin position="5"/>
        <end position="76"/>
    </location>
</feature>
<reference evidence="2 3" key="1">
    <citation type="journal article" date="2019" name="Sci. Rep.">
        <title>Colletotrichum shisoi sp. nov., an anthracnose pathogen of Perilla frutescens in Japan: molecular phylogenetic, morphological and genomic evidence.</title>
        <authorList>
            <person name="Gan P."/>
            <person name="Tsushima A."/>
            <person name="Hiroyama R."/>
            <person name="Narusaka M."/>
            <person name="Takano Y."/>
            <person name="Narusaka Y."/>
            <person name="Kawaradani M."/>
            <person name="Damm U."/>
            <person name="Shirasu K."/>
        </authorList>
    </citation>
    <scope>NUCLEOTIDE SEQUENCE [LARGE SCALE GENOMIC DNA]</scope>
    <source>
        <strain evidence="2 3">PG-2018a</strain>
    </source>
</reference>
<dbReference type="Gene3D" id="3.40.50.720">
    <property type="entry name" value="NAD(P)-binding Rossmann-like Domain"/>
    <property type="match status" value="1"/>
</dbReference>
<dbReference type="InterPro" id="IPR013149">
    <property type="entry name" value="ADH-like_C"/>
</dbReference>
<evidence type="ECO:0000259" key="1">
    <source>
        <dbReference type="Pfam" id="PF00107"/>
    </source>
</evidence>
<sequence length="142" mass="15336">MDDFSGVKFDVVFDFAGVGLTTAAAAKAVKAGGKVVLVGLSKKEAALDAHSFVALGVRLVGCVGSSTEEVKEAMQRSPWTLMFRSLTAYLLRLRTPDVTGSGSKFGRRTSQIEGVIIEIPECRLDTQRLIMPFNSSMPFIDF</sequence>
<keyword evidence="3" id="KW-1185">Reference proteome</keyword>
<comment type="caution">
    <text evidence="2">The sequence shown here is derived from an EMBL/GenBank/DDBJ whole genome shotgun (WGS) entry which is preliminary data.</text>
</comment>
<protein>
    <recommendedName>
        <fullName evidence="1">Alcohol dehydrogenase-like C-terminal domain-containing protein</fullName>
    </recommendedName>
</protein>
<organism evidence="2 3">
    <name type="scientific">Colletotrichum shisoi</name>
    <dbReference type="NCBI Taxonomy" id="2078593"/>
    <lineage>
        <taxon>Eukaryota</taxon>
        <taxon>Fungi</taxon>
        <taxon>Dikarya</taxon>
        <taxon>Ascomycota</taxon>
        <taxon>Pezizomycotina</taxon>
        <taxon>Sordariomycetes</taxon>
        <taxon>Hypocreomycetidae</taxon>
        <taxon>Glomerellales</taxon>
        <taxon>Glomerellaceae</taxon>
        <taxon>Colletotrichum</taxon>
        <taxon>Colletotrichum destructivum species complex</taxon>
    </lineage>
</organism>
<gene>
    <name evidence="2" type="ORF">CSHISOI_07095</name>
</gene>
<accession>A0A5Q4BP17</accession>
<dbReference type="InterPro" id="IPR036291">
    <property type="entry name" value="NAD(P)-bd_dom_sf"/>
</dbReference>